<reference evidence="1 4" key="1">
    <citation type="journal article" date="2005" name="Science">
        <title>Genome of the host-cell transforming parasite Theileria annulata compared with T. parva.</title>
        <authorList>
            <person name="Pain A."/>
            <person name="Renauld H."/>
            <person name="Berriman M."/>
            <person name="Murphy L."/>
            <person name="Yeats C.A."/>
            <person name="Weir W."/>
            <person name="Kerhornou A."/>
            <person name="Aslett M."/>
            <person name="Bishop R."/>
            <person name="Bouchier C."/>
            <person name="Cochet M."/>
            <person name="Coulson R.M.R."/>
            <person name="Cronin A."/>
            <person name="de Villiers E.P."/>
            <person name="Fraser A."/>
            <person name="Fosker N."/>
            <person name="Gardner M."/>
            <person name="Goble A."/>
            <person name="Griffiths-Jones S."/>
            <person name="Harris D.E."/>
            <person name="Katzer F."/>
            <person name="Larke N."/>
            <person name="Lord A."/>
            <person name="Maser P."/>
            <person name="McKellar S."/>
            <person name="Mooney P."/>
            <person name="Morton F."/>
            <person name="Nene V."/>
            <person name="O'Neil S."/>
            <person name="Price C."/>
            <person name="Quail M.A."/>
            <person name="Rabbinowitsch E."/>
            <person name="Rawlings N.D."/>
            <person name="Rutter S."/>
            <person name="Saunders D."/>
            <person name="Seeger K."/>
            <person name="Shah T."/>
            <person name="Squares R."/>
            <person name="Squares S."/>
            <person name="Tivey A."/>
            <person name="Walker A.R."/>
            <person name="Woodward J."/>
            <person name="Dobbelaere D.A.E."/>
            <person name="Langsley G."/>
            <person name="Rajandream M.A."/>
            <person name="McKeever D."/>
            <person name="Shiels B."/>
            <person name="Tait A."/>
            <person name="Barrell B.G."/>
            <person name="Hall N."/>
        </authorList>
    </citation>
    <scope>NUCLEOTIDE SEQUENCE [LARGE SCALE GENOMIC DNA]</scope>
    <source>
        <strain evidence="4">Ankara</strain>
        <strain evidence="1">Ankara isolate clone C9</strain>
    </source>
</reference>
<evidence type="ECO:0000313" key="3">
    <source>
        <dbReference type="EMBL" id="SVP94894.1"/>
    </source>
</evidence>
<organism evidence="1 4">
    <name type="scientific">Theileria annulata</name>
    <dbReference type="NCBI Taxonomy" id="5874"/>
    <lineage>
        <taxon>Eukaryota</taxon>
        <taxon>Sar</taxon>
        <taxon>Alveolata</taxon>
        <taxon>Apicomplexa</taxon>
        <taxon>Aconoidasida</taxon>
        <taxon>Piroplasmida</taxon>
        <taxon>Theileriidae</taxon>
        <taxon>Theileria</taxon>
    </lineage>
</organism>
<proteinExistence type="predicted"/>
<dbReference type="InParanoid" id="Q4UA62"/>
<dbReference type="Gene3D" id="3.40.50.1000">
    <property type="entry name" value="HAD superfamily/HAD-like"/>
    <property type="match status" value="1"/>
</dbReference>
<dbReference type="EMBL" id="CR940353">
    <property type="protein sequence ID" value="CAI76291.1"/>
    <property type="molecule type" value="Genomic_DNA"/>
</dbReference>
<dbReference type="EMBL" id="UIVS01000004">
    <property type="protein sequence ID" value="SVP94894.1"/>
    <property type="molecule type" value="Genomic_DNA"/>
</dbReference>
<gene>
    <name evidence="1" type="ORF">TA07420</name>
    <name evidence="2" type="ORF">TAT_000319000</name>
    <name evidence="3" type="ORF">TAV_000318900</name>
</gene>
<dbReference type="eggNOG" id="ENOG502SDR4">
    <property type="taxonomic scope" value="Eukaryota"/>
</dbReference>
<sequence length="209" mass="23670">MKKFRKCMKEYISQGLFNSLTPEESADKLVSLLEECGYKAIACDFDSTIIEMHSGGYLDPNVDRRVLESVTPDFKALAKRLKNSTVSLFVVTYSDAVHVEGHARYISGDKMISAALKYSNCDADIKQVYAYYPRFWDSPSMYKRLGLEGPMPLGKEYHLKRICSDHNFTLDEIILIDDDMNNCRNAESLGVTSLHVTGEGLKFIELDLL</sequence>
<dbReference type="SUPFAM" id="SSF56784">
    <property type="entry name" value="HAD-like"/>
    <property type="match status" value="1"/>
</dbReference>
<accession>Q4UA62</accession>
<dbReference type="AlphaFoldDB" id="Q4UA62"/>
<evidence type="ECO:0000313" key="4">
    <source>
        <dbReference type="Proteomes" id="UP000001950"/>
    </source>
</evidence>
<dbReference type="RefSeq" id="XP_952915.1">
    <property type="nucleotide sequence ID" value="XM_947822.1"/>
</dbReference>
<name>Q4UA62_THEAN</name>
<dbReference type="Proteomes" id="UP000001950">
    <property type="component" value="Chromosome 4"/>
</dbReference>
<keyword evidence="4" id="KW-1185">Reference proteome</keyword>
<evidence type="ECO:0000313" key="2">
    <source>
        <dbReference type="EMBL" id="SVP94188.1"/>
    </source>
</evidence>
<dbReference type="GeneID" id="3863091"/>
<dbReference type="VEuPathDB" id="PiroplasmaDB:TA07420"/>
<dbReference type="OrthoDB" id="10054414at2759"/>
<dbReference type="InterPro" id="IPR023214">
    <property type="entry name" value="HAD_sf"/>
</dbReference>
<dbReference type="KEGG" id="tan:TA07420"/>
<evidence type="ECO:0000313" key="1">
    <source>
        <dbReference type="EMBL" id="CAI76291.1"/>
    </source>
</evidence>
<dbReference type="EMBL" id="UIVT01000004">
    <property type="protein sequence ID" value="SVP94188.1"/>
    <property type="molecule type" value="Genomic_DNA"/>
</dbReference>
<protein>
    <submittedName>
        <fullName evidence="1">p36 (Toxoplasma gondii) homologue, putative</fullName>
    </submittedName>
</protein>
<reference evidence="2" key="2">
    <citation type="submission" date="2018-07" db="EMBL/GenBank/DDBJ databases">
        <authorList>
            <person name="Quirk P.G."/>
            <person name="Krulwich T.A."/>
        </authorList>
    </citation>
    <scope>NUCLEOTIDE SEQUENCE</scope>
    <source>
        <strain evidence="2">Anand</strain>
    </source>
</reference>
<dbReference type="OMA" id="VTNHFKI"/>
<dbReference type="InterPro" id="IPR036412">
    <property type="entry name" value="HAD-like_sf"/>
</dbReference>